<dbReference type="VEuPathDB" id="FungiDB:MSYG_2601"/>
<reference evidence="2" key="1">
    <citation type="journal article" date="2017" name="Nucleic Acids Res.">
        <title>Proteogenomics produces comprehensive and highly accurate protein-coding gene annotation in a complete genome assembly of Malassezia sympodialis.</title>
        <authorList>
            <person name="Zhu Y."/>
            <person name="Engstroem P.G."/>
            <person name="Tellgren-Roth C."/>
            <person name="Baudo C.D."/>
            <person name="Kennell J.C."/>
            <person name="Sun S."/>
            <person name="Billmyre R.B."/>
            <person name="Schroeder M.S."/>
            <person name="Andersson A."/>
            <person name="Holm T."/>
            <person name="Sigurgeirsson B."/>
            <person name="Wu G."/>
            <person name="Sankaranarayanan S.R."/>
            <person name="Siddharthan R."/>
            <person name="Sanyal K."/>
            <person name="Lundeberg J."/>
            <person name="Nystedt B."/>
            <person name="Boekhout T."/>
            <person name="Dawson T.L. Jr."/>
            <person name="Heitman J."/>
            <person name="Scheynius A."/>
            <person name="Lehtioe J."/>
        </authorList>
    </citation>
    <scope>NUCLEOTIDE SEQUENCE [LARGE SCALE GENOMIC DNA]</scope>
    <source>
        <strain evidence="2">ATCC 42132</strain>
    </source>
</reference>
<evidence type="ECO:0000313" key="2">
    <source>
        <dbReference type="Proteomes" id="UP000186303"/>
    </source>
</evidence>
<dbReference type="Proteomes" id="UP000186303">
    <property type="component" value="Chromosome 4"/>
</dbReference>
<keyword evidence="2" id="KW-1185">Reference proteome</keyword>
<dbReference type="AlphaFoldDB" id="M5EAA0"/>
<name>M5EAA0_MALS4</name>
<dbReference type="RefSeq" id="XP_018740792.1">
    <property type="nucleotide sequence ID" value="XM_018884098.1"/>
</dbReference>
<protein>
    <submittedName>
        <fullName evidence="1">Uncharacterized protein</fullName>
    </submittedName>
</protein>
<sequence length="271" mass="30562">MFSKLRQLGANHTSSTKQEGDALPGFYTFQSHFGSVSLHRSDSLRLIGFPDEVLPSVRGVIQQSWPKGVRSEGLYGGSYEFRMHGYPWFGKGLEGVAARRLIRNLLAMLCSLGWVMTISMDVSKKTEDKDSMIFRHQSPPPPQCEWISVSFSSWDKIRLYDAPSELITALTQDLRPVLSPATAFQHSPGVAELRCVGAPWFANGKATMMSRQIALQIVMTFEQHGFSVYASIDQKLNIDNRRQGHPTFSETDTWHACRPVDWRPGMPVFHK</sequence>
<dbReference type="EMBL" id="LT671824">
    <property type="protein sequence ID" value="SHO78259.1"/>
    <property type="molecule type" value="Genomic_DNA"/>
</dbReference>
<dbReference type="PANTHER" id="PTHR38696">
    <property type="entry name" value="MEDIATOR OF RNA POLYMERASE II TRANSCRIPTION SUBUNIT 13"/>
    <property type="match status" value="1"/>
</dbReference>
<dbReference type="OMA" id="FTIYATI"/>
<evidence type="ECO:0000313" key="1">
    <source>
        <dbReference type="EMBL" id="SHO78259.1"/>
    </source>
</evidence>
<dbReference type="KEGG" id="msym:MSY001_2257"/>
<dbReference type="OrthoDB" id="58379at2759"/>
<gene>
    <name evidence="1" type="ORF">MSYG_2601</name>
</gene>
<organism evidence="1 2">
    <name type="scientific">Malassezia sympodialis (strain ATCC 42132)</name>
    <name type="common">Atopic eczema-associated yeast</name>
    <dbReference type="NCBI Taxonomy" id="1230383"/>
    <lineage>
        <taxon>Eukaryota</taxon>
        <taxon>Fungi</taxon>
        <taxon>Dikarya</taxon>
        <taxon>Basidiomycota</taxon>
        <taxon>Ustilaginomycotina</taxon>
        <taxon>Malasseziomycetes</taxon>
        <taxon>Malasseziales</taxon>
        <taxon>Malasseziaceae</taxon>
        <taxon>Malassezia</taxon>
    </lineage>
</organism>
<dbReference type="HOGENOM" id="CLU_070836_0_0_1"/>
<dbReference type="STRING" id="1230383.M5EAA0"/>
<proteinExistence type="predicted"/>
<accession>M5EAA0</accession>
<dbReference type="PANTHER" id="PTHR38696:SF1">
    <property type="entry name" value="MEDIATOR OF RNA POLYMERASE II TRANSCRIPTION SUBUNIT 13"/>
    <property type="match status" value="1"/>
</dbReference>